<evidence type="ECO:0000313" key="3">
    <source>
        <dbReference type="Proteomes" id="UP000235392"/>
    </source>
</evidence>
<protein>
    <recommendedName>
        <fullName evidence="4">F-box domain-containing protein</fullName>
    </recommendedName>
</protein>
<gene>
    <name evidence="2" type="ORF">PCASD_02942</name>
</gene>
<dbReference type="AlphaFoldDB" id="A0A2N5VEH4"/>
<sequence>MSDLPPDPPETRNSHPPNPPLGGKGVSGVLLGLFFHWDKLETVELLGLTSWASNSWNPPPETFPALNCAIRTMILQDHNCDELTLSSLLKSCGESMRTLRITGPHLNLKPGAFGRVLRDSTSPNLECLIIHHPRCWQHTVNDLDLEEPDDIASLLDIAFDWPTALRNLKTLTFSGEYMATDQLFARLPKSLVKLAWAQCKLTAPPFIDALTSSTDDKGSLPNLMRCSVSTHCRWDAKDKMTVQQVLEKMRGGCFHPHHYRGYGSSSSTDSDPYCPYEHDPYDHWEE</sequence>
<name>A0A2N5VEH4_9BASI</name>
<proteinExistence type="predicted"/>
<comment type="caution">
    <text evidence="2">The sequence shown here is derived from an EMBL/GenBank/DDBJ whole genome shotgun (WGS) entry which is preliminary data.</text>
</comment>
<feature type="region of interest" description="Disordered" evidence="1">
    <location>
        <begin position="1"/>
        <end position="22"/>
    </location>
</feature>
<organism evidence="2 3">
    <name type="scientific">Puccinia coronata f. sp. avenae</name>
    <dbReference type="NCBI Taxonomy" id="200324"/>
    <lineage>
        <taxon>Eukaryota</taxon>
        <taxon>Fungi</taxon>
        <taxon>Dikarya</taxon>
        <taxon>Basidiomycota</taxon>
        <taxon>Pucciniomycotina</taxon>
        <taxon>Pucciniomycetes</taxon>
        <taxon>Pucciniales</taxon>
        <taxon>Pucciniaceae</taxon>
        <taxon>Puccinia</taxon>
    </lineage>
</organism>
<dbReference type="EMBL" id="PGCI01000024">
    <property type="protein sequence ID" value="PLW48381.1"/>
    <property type="molecule type" value="Genomic_DNA"/>
</dbReference>
<evidence type="ECO:0000313" key="2">
    <source>
        <dbReference type="EMBL" id="PLW48381.1"/>
    </source>
</evidence>
<evidence type="ECO:0000256" key="1">
    <source>
        <dbReference type="SAM" id="MobiDB-lite"/>
    </source>
</evidence>
<reference evidence="2 3" key="1">
    <citation type="submission" date="2017-11" db="EMBL/GenBank/DDBJ databases">
        <title>De novo assembly and phasing of dikaryotic genomes from two isolates of Puccinia coronata f. sp. avenae, the causal agent of oat crown rust.</title>
        <authorList>
            <person name="Miller M.E."/>
            <person name="Zhang Y."/>
            <person name="Omidvar V."/>
            <person name="Sperschneider J."/>
            <person name="Schwessinger B."/>
            <person name="Raley C."/>
            <person name="Palmer J.M."/>
            <person name="Garnica D."/>
            <person name="Upadhyaya N."/>
            <person name="Rathjen J."/>
            <person name="Taylor J.M."/>
            <person name="Park R.F."/>
            <person name="Dodds P.N."/>
            <person name="Hirsch C.D."/>
            <person name="Kianian S.F."/>
            <person name="Figueroa M."/>
        </authorList>
    </citation>
    <scope>NUCLEOTIDE SEQUENCE [LARGE SCALE GENOMIC DNA]</scope>
    <source>
        <strain evidence="2">12SD80</strain>
    </source>
</reference>
<evidence type="ECO:0008006" key="4">
    <source>
        <dbReference type="Google" id="ProtNLM"/>
    </source>
</evidence>
<accession>A0A2N5VEH4</accession>
<dbReference type="Proteomes" id="UP000235392">
    <property type="component" value="Unassembled WGS sequence"/>
</dbReference>